<protein>
    <submittedName>
        <fullName evidence="2">Uncharacterized protein</fullName>
    </submittedName>
</protein>
<keyword evidence="3" id="KW-1185">Reference proteome</keyword>
<dbReference type="Proteomes" id="UP000241061">
    <property type="component" value="Segment"/>
</dbReference>
<dbReference type="EMBL" id="MG545917">
    <property type="protein sequence ID" value="AUG87700.1"/>
    <property type="molecule type" value="Genomic_DNA"/>
</dbReference>
<dbReference type="GeneID" id="54987069"/>
<feature type="region of interest" description="Disordered" evidence="1">
    <location>
        <begin position="1"/>
        <end position="32"/>
    </location>
</feature>
<evidence type="ECO:0000313" key="2">
    <source>
        <dbReference type="EMBL" id="AUG87700.1"/>
    </source>
</evidence>
<accession>A0A2H5BMZ6</accession>
<sequence>MSFEKIPKRKRNNQEHDDVNWAGSKSTNSRLRKTVRNLKRYWD</sequence>
<dbReference type="KEGG" id="vg:54987069"/>
<organism evidence="2 3">
    <name type="scientific">Vibrio phage VEN</name>
    <dbReference type="NCBI Taxonomy" id="2059879"/>
    <lineage>
        <taxon>Viruses</taxon>
        <taxon>Duplodnaviria</taxon>
        <taxon>Heunggongvirae</taxon>
        <taxon>Uroviricota</taxon>
        <taxon>Caudoviricetes</taxon>
        <taxon>Autographivirales</taxon>
        <taxon>Autosignataviridae</taxon>
        <taxon>Colwellvirinae</taxon>
        <taxon>Trungvirus</taxon>
        <taxon>Trungvirus VEN</taxon>
    </lineage>
</organism>
<proteinExistence type="predicted"/>
<evidence type="ECO:0000256" key="1">
    <source>
        <dbReference type="SAM" id="MobiDB-lite"/>
    </source>
</evidence>
<name>A0A2H5BMZ6_9CAUD</name>
<reference evidence="3" key="1">
    <citation type="submission" date="2017-11" db="EMBL/GenBank/DDBJ databases">
        <authorList>
            <person name="Katharios P."/>
        </authorList>
    </citation>
    <scope>NUCLEOTIDE SEQUENCE [LARGE SCALE GENOMIC DNA]</scope>
</reference>
<evidence type="ECO:0000313" key="3">
    <source>
        <dbReference type="Proteomes" id="UP000241061"/>
    </source>
</evidence>
<dbReference type="RefSeq" id="YP_009796678.1">
    <property type="nucleotide sequence ID" value="NC_047903.1"/>
</dbReference>